<accession>A0A0K6HWU8</accession>
<evidence type="ECO:0000313" key="2">
    <source>
        <dbReference type="Proteomes" id="UP000183900"/>
    </source>
</evidence>
<gene>
    <name evidence="1" type="ORF">Ga0061067_103515</name>
</gene>
<dbReference type="AlphaFoldDB" id="A0A0K6HWU8"/>
<reference evidence="2" key="1">
    <citation type="submission" date="2015-08" db="EMBL/GenBank/DDBJ databases">
        <authorList>
            <person name="Varghese N."/>
        </authorList>
    </citation>
    <scope>NUCLEOTIDE SEQUENCE [LARGE SCALE GENOMIC DNA]</scope>
    <source>
        <strain evidence="2">DSM 23407</strain>
    </source>
</reference>
<name>A0A0K6HWU8_9HYPH</name>
<sequence length="70" mass="7754">MVRLRKRLETLDDFFAAVEGYTHLPTELLVRFLLDNYLVDLDQLSEFASAMKLQQVNHAAASSAAASVAA</sequence>
<dbReference type="Proteomes" id="UP000183900">
    <property type="component" value="Unassembled WGS sequence"/>
</dbReference>
<evidence type="ECO:0000313" key="1">
    <source>
        <dbReference type="EMBL" id="CUA95268.1"/>
    </source>
</evidence>
<keyword evidence="2" id="KW-1185">Reference proteome</keyword>
<protein>
    <submittedName>
        <fullName evidence="1">Uncharacterized protein</fullName>
    </submittedName>
</protein>
<proteinExistence type="predicted"/>
<organism evidence="1 2">
    <name type="scientific">Pannonibacter indicus</name>
    <dbReference type="NCBI Taxonomy" id="466044"/>
    <lineage>
        <taxon>Bacteria</taxon>
        <taxon>Pseudomonadati</taxon>
        <taxon>Pseudomonadota</taxon>
        <taxon>Alphaproteobacteria</taxon>
        <taxon>Hyphomicrobiales</taxon>
        <taxon>Stappiaceae</taxon>
        <taxon>Pannonibacter</taxon>
    </lineage>
</organism>
<dbReference type="OrthoDB" id="7679205at2"/>
<dbReference type="EMBL" id="CYHE01000003">
    <property type="protein sequence ID" value="CUA95268.1"/>
    <property type="molecule type" value="Genomic_DNA"/>
</dbReference>
<dbReference type="RefSeq" id="WP_141658904.1">
    <property type="nucleotide sequence ID" value="NZ_CYHE01000003.1"/>
</dbReference>